<dbReference type="AlphaFoldDB" id="A0A0A1UUB4"/>
<evidence type="ECO:0000313" key="4">
    <source>
        <dbReference type="Proteomes" id="UP000030151"/>
    </source>
</evidence>
<dbReference type="eggNOG" id="ENOG502SAXD">
    <property type="taxonomic scope" value="Eukaryota"/>
</dbReference>
<protein>
    <submittedName>
        <fullName evidence="3">Uncharacterized protein</fullName>
    </submittedName>
</protein>
<accession>A0A0A1UUB4</accession>
<proteinExistence type="predicted"/>
<dbReference type="HOGENOM" id="CLU_056392_1_0_1"/>
<dbReference type="OrthoDB" id="4492972at2759"/>
<comment type="caution">
    <text evidence="3">The sequence shown here is derived from an EMBL/GenBank/DDBJ whole genome shotgun (WGS) entry which is preliminary data.</text>
</comment>
<evidence type="ECO:0000313" key="3">
    <source>
        <dbReference type="EMBL" id="EXV00957.1"/>
    </source>
</evidence>
<organism evidence="3 4">
    <name type="scientific">Metarhizium robertsii</name>
    <dbReference type="NCBI Taxonomy" id="568076"/>
    <lineage>
        <taxon>Eukaryota</taxon>
        <taxon>Fungi</taxon>
        <taxon>Dikarya</taxon>
        <taxon>Ascomycota</taxon>
        <taxon>Pezizomycotina</taxon>
        <taxon>Sordariomycetes</taxon>
        <taxon>Hypocreomycetidae</taxon>
        <taxon>Hypocreales</taxon>
        <taxon>Clavicipitaceae</taxon>
        <taxon>Metarhizium</taxon>
    </lineage>
</organism>
<feature type="region of interest" description="Disordered" evidence="1">
    <location>
        <begin position="203"/>
        <end position="262"/>
    </location>
</feature>
<gene>
    <name evidence="3" type="ORF">X797_005976</name>
</gene>
<reference evidence="3 4" key="1">
    <citation type="submission" date="2014-02" db="EMBL/GenBank/DDBJ databases">
        <title>The genome sequence of the entomopathogenic fungus Metarhizium robertsii ARSEF 2575.</title>
        <authorList>
            <person name="Giuliano Garisto Donzelli B."/>
            <person name="Roe B.A."/>
            <person name="Macmil S.L."/>
            <person name="Krasnoff S.B."/>
            <person name="Gibson D.M."/>
        </authorList>
    </citation>
    <scope>NUCLEOTIDE SEQUENCE [LARGE SCALE GENOMIC DNA]</scope>
    <source>
        <strain evidence="3 4">ARSEF 2575</strain>
    </source>
</reference>
<evidence type="ECO:0000256" key="2">
    <source>
        <dbReference type="SAM" id="Phobius"/>
    </source>
</evidence>
<keyword evidence="2" id="KW-0472">Membrane</keyword>
<name>A0A0A1UUB4_9HYPO</name>
<feature type="transmembrane region" description="Helical" evidence="2">
    <location>
        <begin position="40"/>
        <end position="66"/>
    </location>
</feature>
<feature type="compositionally biased region" description="Low complexity" evidence="1">
    <location>
        <begin position="115"/>
        <end position="129"/>
    </location>
</feature>
<feature type="compositionally biased region" description="Low complexity" evidence="1">
    <location>
        <begin position="90"/>
        <end position="104"/>
    </location>
</feature>
<feature type="compositionally biased region" description="Polar residues" evidence="1">
    <location>
        <begin position="212"/>
        <end position="245"/>
    </location>
</feature>
<feature type="region of interest" description="Disordered" evidence="1">
    <location>
        <begin position="90"/>
        <end position="138"/>
    </location>
</feature>
<sequence>MTSRRTMLLLNPVYAFVVPFLFVVTVPLAIFAGITTTLAFGVLIFRVVIVYLDVALSLIPQSLASFKLRRRYIRRDTRMPPSFSTWYGSSSGDSSAASSTQQAAPLHLRRRRRPSSSLSMTSTGGSTTPVSELGLGLMPSVGPERDFEGIGGWRSGDDDEAWTTINSRMELPDRQFTRHHYRSASGGGATTPGDGGVLMMKSRRRSPESKTVMRTATSPNSSRARTPSASRVQNLTTLGNGNSDSYFPLTMSPKASKKMSIL</sequence>
<evidence type="ECO:0000256" key="1">
    <source>
        <dbReference type="SAM" id="MobiDB-lite"/>
    </source>
</evidence>
<dbReference type="EMBL" id="JELW01000010">
    <property type="protein sequence ID" value="EXV00957.1"/>
    <property type="molecule type" value="Genomic_DNA"/>
</dbReference>
<dbReference type="Proteomes" id="UP000030151">
    <property type="component" value="Unassembled WGS sequence"/>
</dbReference>
<keyword evidence="2" id="KW-1133">Transmembrane helix</keyword>
<keyword evidence="2" id="KW-0812">Transmembrane</keyword>
<feature type="transmembrane region" description="Helical" evidence="2">
    <location>
        <begin position="12"/>
        <end position="34"/>
    </location>
</feature>